<accession>A0A7D6TMG9</accession>
<dbReference type="AlphaFoldDB" id="A0A7D6TMG9"/>
<dbReference type="EMBL" id="ABEXCJ050000001">
    <property type="protein sequence ID" value="EMR4588618.1"/>
    <property type="molecule type" value="Genomic_DNA"/>
</dbReference>
<gene>
    <name evidence="2" type="ORF">M0K77_000893</name>
    <name evidence="1" type="ORF">M0K77_RS04465</name>
</gene>
<organism evidence="2">
    <name type="scientific">Providencia rettgeri</name>
    <dbReference type="NCBI Taxonomy" id="587"/>
    <lineage>
        <taxon>Bacteria</taxon>
        <taxon>Pseudomonadati</taxon>
        <taxon>Pseudomonadota</taxon>
        <taxon>Gammaproteobacteria</taxon>
        <taxon>Enterobacterales</taxon>
        <taxon>Morganellaceae</taxon>
        <taxon>Providencia</taxon>
    </lineage>
</organism>
<sequence length="45" mass="5397">MNQKRWDKWDNGIRTKKDNSIIKLGYFYLSHVIPSYPKGNDNELL</sequence>
<reference evidence="2" key="1">
    <citation type="submission" date="2024-02" db="EMBL/GenBank/DDBJ databases">
        <authorList>
            <consortium name="Clinical and Environmental Microbiology Branch: Whole genome sequencing antimicrobial resistance pathogens in the healthcare setting"/>
        </authorList>
    </citation>
    <scope>NUCLEOTIDE SEQUENCE</scope>
    <source>
        <strain evidence="2">2020QW-00022</strain>
    </source>
</reference>
<name>A0A7D6TMG9_PRORE</name>
<comment type="caution">
    <text evidence="2">The sequence shown here is derived from an EMBL/GenBank/DDBJ whole genome shotgun (WGS) entry which is preliminary data.</text>
</comment>
<evidence type="ECO:0000313" key="1">
    <source>
        <dbReference type="EMBL" id="ELR5216431.1"/>
    </source>
</evidence>
<protein>
    <submittedName>
        <fullName evidence="2">Uncharacterized protein</fullName>
    </submittedName>
</protein>
<evidence type="ECO:0000313" key="2">
    <source>
        <dbReference type="EMBL" id="EMR4588618.1"/>
    </source>
</evidence>
<proteinExistence type="predicted"/>
<dbReference type="RefSeq" id="WP_154632360.1">
    <property type="nucleotide sequence ID" value="NZ_ABDWLN020000048.1"/>
</dbReference>
<dbReference type="EMBL" id="ABEXCJ040000001">
    <property type="protein sequence ID" value="ELR5216431.1"/>
    <property type="molecule type" value="Genomic_DNA"/>
</dbReference>